<sequence>MEIWRSLWLLVCVLKPNGNYFKVPHPMENLHLLHQTKHRNVQEWPWKLKKGMETGNNLVHCCPTP</sequence>
<reference evidence="1" key="1">
    <citation type="submission" date="2023-03" db="UniProtKB">
        <authorList>
            <consortium name="EnsemblPlants"/>
        </authorList>
    </citation>
    <scope>IDENTIFICATION</scope>
</reference>
<evidence type="ECO:0000313" key="1">
    <source>
        <dbReference type="EnsemblPlants" id="MELO3C034055.2.1"/>
    </source>
</evidence>
<organism evidence="1">
    <name type="scientific">Cucumis melo</name>
    <name type="common">Muskmelon</name>
    <dbReference type="NCBI Taxonomy" id="3656"/>
    <lineage>
        <taxon>Eukaryota</taxon>
        <taxon>Viridiplantae</taxon>
        <taxon>Streptophyta</taxon>
        <taxon>Embryophyta</taxon>
        <taxon>Tracheophyta</taxon>
        <taxon>Spermatophyta</taxon>
        <taxon>Magnoliopsida</taxon>
        <taxon>eudicotyledons</taxon>
        <taxon>Gunneridae</taxon>
        <taxon>Pentapetalae</taxon>
        <taxon>rosids</taxon>
        <taxon>fabids</taxon>
        <taxon>Cucurbitales</taxon>
        <taxon>Cucurbitaceae</taxon>
        <taxon>Benincaseae</taxon>
        <taxon>Cucumis</taxon>
    </lineage>
</organism>
<dbReference type="EnsemblPlants" id="MELO3C034055.2.1">
    <property type="protein sequence ID" value="MELO3C034055.2.1"/>
    <property type="gene ID" value="MELO3C034055.2"/>
</dbReference>
<dbReference type="AlphaFoldDB" id="A0A9I9EHW9"/>
<proteinExistence type="predicted"/>
<accession>A0A9I9EHW9</accession>
<dbReference type="Gramene" id="MELO3C034055.2.1">
    <property type="protein sequence ID" value="MELO3C034055.2.1"/>
    <property type="gene ID" value="MELO3C034055.2"/>
</dbReference>
<protein>
    <submittedName>
        <fullName evidence="1">Uncharacterized protein</fullName>
    </submittedName>
</protein>
<name>A0A9I9EHW9_CUCME</name>